<protein>
    <submittedName>
        <fullName evidence="5">Xanthine dehydrogenase family protein</fullName>
    </submittedName>
</protein>
<keyword evidence="1" id="KW-0500">Molybdenum</keyword>
<evidence type="ECO:0000256" key="3">
    <source>
        <dbReference type="SAM" id="MobiDB-lite"/>
    </source>
</evidence>
<evidence type="ECO:0000256" key="1">
    <source>
        <dbReference type="ARBA" id="ARBA00022505"/>
    </source>
</evidence>
<evidence type="ECO:0000256" key="2">
    <source>
        <dbReference type="ARBA" id="ARBA00023002"/>
    </source>
</evidence>
<evidence type="ECO:0000313" key="5">
    <source>
        <dbReference type="EMBL" id="MBO2452392.1"/>
    </source>
</evidence>
<gene>
    <name evidence="5" type="ORF">J4573_35250</name>
</gene>
<evidence type="ECO:0000313" key="6">
    <source>
        <dbReference type="Proteomes" id="UP000669179"/>
    </source>
</evidence>
<dbReference type="Proteomes" id="UP000669179">
    <property type="component" value="Unassembled WGS sequence"/>
</dbReference>
<name>A0A939TAF0_9ACTN</name>
<dbReference type="InterPro" id="IPR046867">
    <property type="entry name" value="AldOxase/xan_DH_MoCoBD2"/>
</dbReference>
<reference evidence="5" key="1">
    <citation type="submission" date="2021-03" db="EMBL/GenBank/DDBJ databases">
        <authorList>
            <person name="Kanchanasin P."/>
            <person name="Saeng-In P."/>
            <person name="Phongsopitanun W."/>
            <person name="Yuki M."/>
            <person name="Kudo T."/>
            <person name="Ohkuma M."/>
            <person name="Tanasupawat S."/>
        </authorList>
    </citation>
    <scope>NUCLEOTIDE SEQUENCE</scope>
    <source>
        <strain evidence="5">GKU 128</strain>
    </source>
</reference>
<organism evidence="5 6">
    <name type="scientific">Actinomadura barringtoniae</name>
    <dbReference type="NCBI Taxonomy" id="1427535"/>
    <lineage>
        <taxon>Bacteria</taxon>
        <taxon>Bacillati</taxon>
        <taxon>Actinomycetota</taxon>
        <taxon>Actinomycetes</taxon>
        <taxon>Streptosporangiales</taxon>
        <taxon>Thermomonosporaceae</taxon>
        <taxon>Actinomadura</taxon>
    </lineage>
</organism>
<dbReference type="InterPro" id="IPR037165">
    <property type="entry name" value="AldOxase/xan_DH_Mopterin-bd_sf"/>
</dbReference>
<dbReference type="EMBL" id="JAGEOJ010000016">
    <property type="protein sequence ID" value="MBO2452392.1"/>
    <property type="molecule type" value="Genomic_DNA"/>
</dbReference>
<feature type="domain" description="Aldehyde oxidase/xanthine dehydrogenase a/b hammerhead" evidence="4">
    <location>
        <begin position="20"/>
        <end position="135"/>
    </location>
</feature>
<dbReference type="InterPro" id="IPR036856">
    <property type="entry name" value="Ald_Oxase/Xan_DH_a/b_sf"/>
</dbReference>
<dbReference type="InterPro" id="IPR016208">
    <property type="entry name" value="Ald_Oxase/xanthine_DH-like"/>
</dbReference>
<dbReference type="InterPro" id="IPR008274">
    <property type="entry name" value="AldOxase/xan_DH_MoCoBD1"/>
</dbReference>
<proteinExistence type="predicted"/>
<dbReference type="Gene3D" id="3.30.365.10">
    <property type="entry name" value="Aldehyde oxidase/xanthine dehydrogenase, molybdopterin binding domain"/>
    <property type="match status" value="4"/>
</dbReference>
<dbReference type="RefSeq" id="WP_208260390.1">
    <property type="nucleotide sequence ID" value="NZ_JAGEOJ010000016.1"/>
</dbReference>
<dbReference type="SMART" id="SM01008">
    <property type="entry name" value="Ald_Xan_dh_C"/>
    <property type="match status" value="1"/>
</dbReference>
<feature type="compositionally biased region" description="Low complexity" evidence="3">
    <location>
        <begin position="804"/>
        <end position="815"/>
    </location>
</feature>
<dbReference type="Pfam" id="PF02738">
    <property type="entry name" value="MoCoBD_1"/>
    <property type="match status" value="1"/>
</dbReference>
<comment type="caution">
    <text evidence="5">The sequence shown here is derived from an EMBL/GenBank/DDBJ whole genome shotgun (WGS) entry which is preliminary data.</text>
</comment>
<keyword evidence="2" id="KW-0560">Oxidoreductase</keyword>
<dbReference type="Gene3D" id="3.90.1170.50">
    <property type="entry name" value="Aldehyde oxidase/xanthine dehydrogenase, a/b hammerhead"/>
    <property type="match status" value="1"/>
</dbReference>
<dbReference type="AlphaFoldDB" id="A0A939TAF0"/>
<evidence type="ECO:0000259" key="4">
    <source>
        <dbReference type="SMART" id="SM01008"/>
    </source>
</evidence>
<dbReference type="PANTHER" id="PTHR11908">
    <property type="entry name" value="XANTHINE DEHYDROGENASE"/>
    <property type="match status" value="1"/>
</dbReference>
<accession>A0A939TAF0</accession>
<sequence length="835" mass="89567">MSTRMFGEPVARREDPRLLMGQGRFLDDLGHEALAAAFVRSPHAHARIADIDVTEALDVEGLVAIYTWEDLPGRIGEPLPLLIPHPSMTHGRTGYPLAKEVVRHVGEPVAMVVATDRYVAEDVVERIRVDYEVLPAVVGIEVAAAGENLVHEDVPGNVGAVLVQETGDAGAAIDDAPHRLEFRLDIERSASMPLEGRGVYARWDSDDESLRVYSSTQASTSVRAAIAAKLGLAPGKVEVIAPDVGGGFGVKIVHPWPEEVLVPWAARLLDREVKWAEDRREHFVAAAHERGQAQFVRVGFDDEGRVLGLDVRILHDHGAYMPYGIIIPIVTSTQLLGPYKIGAYRAEVTSLYTNTVIVTPYRGAGRPQGVFCMERTMDRIADHLGRDRADVREANFIGPDEFPYDQGLTFQDGRPLIYDSGDYPELLRRVKELIGWDGFADRRARAAPSGRRIGIGLGCYVEGTGVGPYEGGHVEIDTSGRVHVATGLTSQGQGHQTVFAQIAATELGVPIENVQVTTGDTRRFGYAVGTFASRAAVMSGNAIALACRKVRDKALRIAAEALEADPRDLDITDGVVHVKGDPTSAVPLRTVAVLSNPLRYAFDEEAARATQFAVGGSDGPPVAEGEEPGLEGRDYYSPIRSTFAAGMHAAIVEVDPDTAEIAVLRYAVLHDCGRLINPMVVEGQIHGGVAQGIGGALYERMVYDESGQLLNASFMDFLMPYATEVPRIETAHLETPSPLNPLGIKGAGEAGVIPVSAVIASAIEDATGIAVAQMPLSPSELFHLMRDPSAVGPSPARPCDPASEPQGEEAGPQEQLKPAGLLGERGTSTPPAPER</sequence>
<feature type="region of interest" description="Disordered" evidence="3">
    <location>
        <begin position="785"/>
        <end position="835"/>
    </location>
</feature>
<keyword evidence="6" id="KW-1185">Reference proteome</keyword>
<dbReference type="GO" id="GO:0016491">
    <property type="term" value="F:oxidoreductase activity"/>
    <property type="evidence" value="ECO:0007669"/>
    <property type="project" value="UniProtKB-KW"/>
</dbReference>
<dbReference type="SUPFAM" id="SSF54665">
    <property type="entry name" value="CO dehydrogenase molybdoprotein N-domain-like"/>
    <property type="match status" value="1"/>
</dbReference>
<dbReference type="SUPFAM" id="SSF56003">
    <property type="entry name" value="Molybdenum cofactor-binding domain"/>
    <property type="match status" value="1"/>
</dbReference>
<dbReference type="GO" id="GO:0005506">
    <property type="term" value="F:iron ion binding"/>
    <property type="evidence" value="ECO:0007669"/>
    <property type="project" value="InterPro"/>
</dbReference>
<dbReference type="Pfam" id="PF20256">
    <property type="entry name" value="MoCoBD_2"/>
    <property type="match status" value="1"/>
</dbReference>
<dbReference type="Pfam" id="PF01315">
    <property type="entry name" value="Ald_Xan_dh_C"/>
    <property type="match status" value="1"/>
</dbReference>
<dbReference type="NCBIfam" id="NF040766">
    <property type="entry name" value="CODH_aero_grp5"/>
    <property type="match status" value="1"/>
</dbReference>
<dbReference type="InterPro" id="IPR000674">
    <property type="entry name" value="Ald_Oxase/Xan_DH_a/b"/>
</dbReference>
<dbReference type="PANTHER" id="PTHR11908:SF132">
    <property type="entry name" value="ALDEHYDE OXIDASE 1-RELATED"/>
    <property type="match status" value="1"/>
</dbReference>